<protein>
    <recommendedName>
        <fullName evidence="3">GIY-YIG domain-containing protein</fullName>
    </recommendedName>
</protein>
<name>A0A3M6V240_POCDA</name>
<organism evidence="1 2">
    <name type="scientific">Pocillopora damicornis</name>
    <name type="common">Cauliflower coral</name>
    <name type="synonym">Millepora damicornis</name>
    <dbReference type="NCBI Taxonomy" id="46731"/>
    <lineage>
        <taxon>Eukaryota</taxon>
        <taxon>Metazoa</taxon>
        <taxon>Cnidaria</taxon>
        <taxon>Anthozoa</taxon>
        <taxon>Hexacorallia</taxon>
        <taxon>Scleractinia</taxon>
        <taxon>Astrocoeniina</taxon>
        <taxon>Pocilloporidae</taxon>
        <taxon>Pocillopora</taxon>
    </lineage>
</organism>
<sequence length="158" mass="17921">SSEKRISLYIIENFVRKFLNNKFTSDSSQSAARRKNCLCFKLPYIGPFSVETQPKIKKLFNIKSWFGVKDPIPAGLRSRVIYKFSRAGCSACYVGETNRHVATRIPEHLSCDKHSHIFKHLRGSENCGSFFKILDSASTSFQLKIAMKPCTSFGSSRL</sequence>
<dbReference type="AlphaFoldDB" id="A0A3M6V240"/>
<reference evidence="1 2" key="1">
    <citation type="journal article" date="2018" name="Sci. Rep.">
        <title>Comparative analysis of the Pocillopora damicornis genome highlights role of immune system in coral evolution.</title>
        <authorList>
            <person name="Cunning R."/>
            <person name="Bay R.A."/>
            <person name="Gillette P."/>
            <person name="Baker A.C."/>
            <person name="Traylor-Knowles N."/>
        </authorList>
    </citation>
    <scope>NUCLEOTIDE SEQUENCE [LARGE SCALE GENOMIC DNA]</scope>
    <source>
        <strain evidence="1">RSMAS</strain>
        <tissue evidence="1">Whole animal</tissue>
    </source>
</reference>
<comment type="caution">
    <text evidence="1">The sequence shown here is derived from an EMBL/GenBank/DDBJ whole genome shotgun (WGS) entry which is preliminary data.</text>
</comment>
<evidence type="ECO:0000313" key="1">
    <source>
        <dbReference type="EMBL" id="RMX59844.1"/>
    </source>
</evidence>
<evidence type="ECO:0008006" key="3">
    <source>
        <dbReference type="Google" id="ProtNLM"/>
    </source>
</evidence>
<feature type="non-terminal residue" evidence="1">
    <location>
        <position position="158"/>
    </location>
</feature>
<accession>A0A3M6V240</accession>
<dbReference type="EMBL" id="RCHS01000268">
    <property type="protein sequence ID" value="RMX59844.1"/>
    <property type="molecule type" value="Genomic_DNA"/>
</dbReference>
<dbReference type="Proteomes" id="UP000275408">
    <property type="component" value="Unassembled WGS sequence"/>
</dbReference>
<gene>
    <name evidence="1" type="ORF">pdam_00020336</name>
</gene>
<evidence type="ECO:0000313" key="2">
    <source>
        <dbReference type="Proteomes" id="UP000275408"/>
    </source>
</evidence>
<keyword evidence="2" id="KW-1185">Reference proteome</keyword>
<proteinExistence type="predicted"/>
<feature type="non-terminal residue" evidence="1">
    <location>
        <position position="1"/>
    </location>
</feature>